<dbReference type="HOGENOM" id="CLU_1685356_0_0_11"/>
<dbReference type="AlphaFoldDB" id="D1BBL9"/>
<evidence type="ECO:0000313" key="2">
    <source>
        <dbReference type="Proteomes" id="UP000000322"/>
    </source>
</evidence>
<dbReference type="RefSeq" id="WP_012867859.1">
    <property type="nucleotide sequence ID" value="NC_013521.1"/>
</dbReference>
<gene>
    <name evidence="1" type="ordered locus">Sked_28880</name>
</gene>
<accession>D1BBL9</accession>
<dbReference type="KEGG" id="ske:Sked_28880"/>
<proteinExistence type="predicted"/>
<reference evidence="1 2" key="1">
    <citation type="journal article" date="2009" name="Stand. Genomic Sci.">
        <title>Complete genome sequence of Sanguibacter keddieii type strain (ST-74).</title>
        <authorList>
            <person name="Ivanova N."/>
            <person name="Sikorski J."/>
            <person name="Sims D."/>
            <person name="Brettin T."/>
            <person name="Detter J.C."/>
            <person name="Han C."/>
            <person name="Lapidus A."/>
            <person name="Copeland A."/>
            <person name="Glavina Del Rio T."/>
            <person name="Nolan M."/>
            <person name="Chen F."/>
            <person name="Lucas S."/>
            <person name="Tice H."/>
            <person name="Cheng J.F."/>
            <person name="Bruce D."/>
            <person name="Goodwin L."/>
            <person name="Pitluck S."/>
            <person name="Pati A."/>
            <person name="Mavromatis K."/>
            <person name="Chen A."/>
            <person name="Palaniappan K."/>
            <person name="D'haeseleer P."/>
            <person name="Chain P."/>
            <person name="Bristow J."/>
            <person name="Eisen J.A."/>
            <person name="Markowitz V."/>
            <person name="Hugenholtz P."/>
            <person name="Goker M."/>
            <person name="Pukall R."/>
            <person name="Klenk H.P."/>
            <person name="Kyrpides N.C."/>
        </authorList>
    </citation>
    <scope>NUCLEOTIDE SEQUENCE [LARGE SCALE GENOMIC DNA]</scope>
    <source>
        <strain evidence="2">ATCC 51767 / DSM 10542 / NCFB 3025 / ST-74</strain>
    </source>
</reference>
<evidence type="ECO:0000313" key="1">
    <source>
        <dbReference type="EMBL" id="ACZ22790.1"/>
    </source>
</evidence>
<sequence length="156" mass="17345">MNENTDHPAAAWLNSDGPSIETIRQGMIGNDVRSARPHPRGRAYQNLSVEEIAEEDKLRATDRLGTAIQRMQRADLAGDRRTADVWWSHLVGETAVLTRMLPEAAGITLRIEHRLIVASKGDLVVRTIIPIRVRRAPHPGVALHLMVLDVIDELNA</sequence>
<protein>
    <submittedName>
        <fullName evidence="1">Uncharacterized protein</fullName>
    </submittedName>
</protein>
<name>D1BBL9_SANKS</name>
<organism evidence="1 2">
    <name type="scientific">Sanguibacter keddieii (strain ATCC 51767 / DSM 10542 / NCFB 3025 / ST-74)</name>
    <dbReference type="NCBI Taxonomy" id="446469"/>
    <lineage>
        <taxon>Bacteria</taxon>
        <taxon>Bacillati</taxon>
        <taxon>Actinomycetota</taxon>
        <taxon>Actinomycetes</taxon>
        <taxon>Micrococcales</taxon>
        <taxon>Sanguibacteraceae</taxon>
        <taxon>Sanguibacter</taxon>
    </lineage>
</organism>
<keyword evidence="2" id="KW-1185">Reference proteome</keyword>
<dbReference type="STRING" id="446469.Sked_28880"/>
<dbReference type="Proteomes" id="UP000000322">
    <property type="component" value="Chromosome"/>
</dbReference>
<dbReference type="EMBL" id="CP001819">
    <property type="protein sequence ID" value="ACZ22790.1"/>
    <property type="molecule type" value="Genomic_DNA"/>
</dbReference>